<accession>F3PTV1</accession>
<dbReference type="SUPFAM" id="SSF54534">
    <property type="entry name" value="FKBP-like"/>
    <property type="match status" value="1"/>
</dbReference>
<evidence type="ECO:0000313" key="3">
    <source>
        <dbReference type="EMBL" id="EGF56551.1"/>
    </source>
</evidence>
<gene>
    <name evidence="3" type="ORF">HMPREF9446_02159</name>
</gene>
<name>F3PTV1_9BACE</name>
<dbReference type="PANTHER" id="PTHR47245">
    <property type="entry name" value="PEPTIDYLPROLYL ISOMERASE"/>
    <property type="match status" value="1"/>
</dbReference>
<dbReference type="InterPro" id="IPR027304">
    <property type="entry name" value="Trigger_fact/SurA_dom_sf"/>
</dbReference>
<feature type="domain" description="PpiC" evidence="2">
    <location>
        <begin position="130"/>
        <end position="228"/>
    </location>
</feature>
<dbReference type="SUPFAM" id="SSF109998">
    <property type="entry name" value="Triger factor/SurA peptide-binding domain-like"/>
    <property type="match status" value="1"/>
</dbReference>
<dbReference type="InterPro" id="IPR050245">
    <property type="entry name" value="PrsA_foldase"/>
</dbReference>
<keyword evidence="4" id="KW-1185">Reference proteome</keyword>
<dbReference type="Proteomes" id="UP000003416">
    <property type="component" value="Unassembled WGS sequence"/>
</dbReference>
<dbReference type="AlphaFoldDB" id="F3PTV1"/>
<dbReference type="Gene3D" id="3.10.50.40">
    <property type="match status" value="1"/>
</dbReference>
<keyword evidence="1" id="KW-0697">Rotamase</keyword>
<organism evidence="3 4">
    <name type="scientific">Bacteroides fluxus YIT 12057</name>
    <dbReference type="NCBI Taxonomy" id="763034"/>
    <lineage>
        <taxon>Bacteria</taxon>
        <taxon>Pseudomonadati</taxon>
        <taxon>Bacteroidota</taxon>
        <taxon>Bacteroidia</taxon>
        <taxon>Bacteroidales</taxon>
        <taxon>Bacteroidaceae</taxon>
        <taxon>Bacteroides</taxon>
    </lineage>
</organism>
<dbReference type="HOGENOM" id="CLU_019451_1_0_10"/>
<dbReference type="eggNOG" id="COG0760">
    <property type="taxonomic scope" value="Bacteria"/>
</dbReference>
<protein>
    <submittedName>
        <fullName evidence="3">PPIC-type PPIASE domain protein</fullName>
    </submittedName>
</protein>
<reference evidence="3 4" key="1">
    <citation type="submission" date="2011-02" db="EMBL/GenBank/DDBJ databases">
        <authorList>
            <person name="Weinstock G."/>
            <person name="Sodergren E."/>
            <person name="Clifton S."/>
            <person name="Fulton L."/>
            <person name="Fulton B."/>
            <person name="Courtney L."/>
            <person name="Fronick C."/>
            <person name="Harrison M."/>
            <person name="Strong C."/>
            <person name="Farmer C."/>
            <person name="Delahaunty K."/>
            <person name="Markovic C."/>
            <person name="Hall O."/>
            <person name="Minx P."/>
            <person name="Tomlinson C."/>
            <person name="Mitreva M."/>
            <person name="Hou S."/>
            <person name="Chen J."/>
            <person name="Wollam A."/>
            <person name="Pepin K.H."/>
            <person name="Johnson M."/>
            <person name="Bhonagiri V."/>
            <person name="Zhang X."/>
            <person name="Suruliraj S."/>
            <person name="Warren W."/>
            <person name="Chinwalla A."/>
            <person name="Mardis E.R."/>
            <person name="Wilson R.K."/>
        </authorList>
    </citation>
    <scope>NUCLEOTIDE SEQUENCE [LARGE SCALE GENOMIC DNA]</scope>
    <source>
        <strain evidence="3 4">YIT 12057</strain>
    </source>
</reference>
<evidence type="ECO:0000313" key="4">
    <source>
        <dbReference type="Proteomes" id="UP000003416"/>
    </source>
</evidence>
<dbReference type="InterPro" id="IPR000297">
    <property type="entry name" value="PPIase_PpiC"/>
</dbReference>
<dbReference type="STRING" id="763034.HMPREF9446_02159"/>
<dbReference type="GO" id="GO:0003755">
    <property type="term" value="F:peptidyl-prolyl cis-trans isomerase activity"/>
    <property type="evidence" value="ECO:0007669"/>
    <property type="project" value="UniProtKB-KW"/>
</dbReference>
<comment type="caution">
    <text evidence="3">The sequence shown here is derived from an EMBL/GenBank/DDBJ whole genome shotgun (WGS) entry which is preliminary data.</text>
</comment>
<dbReference type="PROSITE" id="PS50198">
    <property type="entry name" value="PPIC_PPIASE_2"/>
    <property type="match status" value="1"/>
</dbReference>
<sequence length="523" mass="60353">MQSKMMTMVKSGLAILFLLSGLAVIAQPDPVLMRINGKEVFRSEFEYACRQNGKLADGVRKQRQDLLDWFVNFKLKVAEAEAAGLDTAEVFRSRLDSCRRQLVKSYLTDEETNERVARRFYDKMKSGRRAGQVRVSHIYKSLPQNISGYTLRKVEAKMDSIYESLGKGATAAAFDAYVKDFSDDKTTFWVRWLQMPAEFEEVAFDLQPGEISRPFFTPQGIHIVKVLERKAVPPFDEVKEEMIRCRTRRHGMDKGTEALVEKLKQEYHYTPDRAGMEELMSKGQTGRTLFTLGGRSYTGKEFARFAAAHPEGIQRQLNGFVMKSVLDYENNHLERKYPVFRLLMQKYREDMLFNEISNREVWGRSKTDEAGLKGYFEDHRQNYHWEAPRYKGIVLHCTSKRVSKQVRKFLKGLPENEWLDAIRLTFNVGDTPKVQAEQGLFARGDNAYVDDLVFKGKEPAPVMSFPFTAVLGKKVKGPEDYREVGGQLVTDYQNYLEQRWIAKLRAAGKVEINQEVLKTVNYH</sequence>
<evidence type="ECO:0000256" key="1">
    <source>
        <dbReference type="PROSITE-ProRule" id="PRU00278"/>
    </source>
</evidence>
<dbReference type="InterPro" id="IPR046357">
    <property type="entry name" value="PPIase_dom_sf"/>
</dbReference>
<evidence type="ECO:0000259" key="2">
    <source>
        <dbReference type="PROSITE" id="PS50198"/>
    </source>
</evidence>
<keyword evidence="1" id="KW-0413">Isomerase</keyword>
<dbReference type="PANTHER" id="PTHR47245:SF2">
    <property type="entry name" value="PEPTIDYL-PROLYL CIS-TRANS ISOMERASE HP_0175-RELATED"/>
    <property type="match status" value="1"/>
</dbReference>
<proteinExistence type="predicted"/>
<dbReference type="EMBL" id="AFBN01000039">
    <property type="protein sequence ID" value="EGF56551.1"/>
    <property type="molecule type" value="Genomic_DNA"/>
</dbReference>
<dbReference type="Pfam" id="PF00639">
    <property type="entry name" value="Rotamase"/>
    <property type="match status" value="1"/>
</dbReference>